<gene>
    <name evidence="1" type="ORF">CDL15_Pgr023518</name>
</gene>
<proteinExistence type="predicted"/>
<organism evidence="1 2">
    <name type="scientific">Punica granatum</name>
    <name type="common">Pomegranate</name>
    <dbReference type="NCBI Taxonomy" id="22663"/>
    <lineage>
        <taxon>Eukaryota</taxon>
        <taxon>Viridiplantae</taxon>
        <taxon>Streptophyta</taxon>
        <taxon>Embryophyta</taxon>
        <taxon>Tracheophyta</taxon>
        <taxon>Spermatophyta</taxon>
        <taxon>Magnoliopsida</taxon>
        <taxon>eudicotyledons</taxon>
        <taxon>Gunneridae</taxon>
        <taxon>Pentapetalae</taxon>
        <taxon>rosids</taxon>
        <taxon>malvids</taxon>
        <taxon>Myrtales</taxon>
        <taxon>Lythraceae</taxon>
        <taxon>Punica</taxon>
    </lineage>
</organism>
<dbReference type="EMBL" id="MTKT01004950">
    <property type="protein sequence ID" value="OWM68553.1"/>
    <property type="molecule type" value="Genomic_DNA"/>
</dbReference>
<accession>A0A218W7N5</accession>
<protein>
    <submittedName>
        <fullName evidence="1">Uncharacterized protein</fullName>
    </submittedName>
</protein>
<dbReference type="Proteomes" id="UP000197138">
    <property type="component" value="Unassembled WGS sequence"/>
</dbReference>
<evidence type="ECO:0000313" key="1">
    <source>
        <dbReference type="EMBL" id="OWM68553.1"/>
    </source>
</evidence>
<reference evidence="2" key="1">
    <citation type="journal article" date="2017" name="Plant J.">
        <title>The pomegranate (Punica granatum L.) genome and the genomics of punicalagin biosynthesis.</title>
        <authorList>
            <person name="Qin G."/>
            <person name="Xu C."/>
            <person name="Ming R."/>
            <person name="Tang H."/>
            <person name="Guyot R."/>
            <person name="Kramer E.M."/>
            <person name="Hu Y."/>
            <person name="Yi X."/>
            <person name="Qi Y."/>
            <person name="Xu X."/>
            <person name="Gao Z."/>
            <person name="Pan H."/>
            <person name="Jian J."/>
            <person name="Tian Y."/>
            <person name="Yue Z."/>
            <person name="Xu Y."/>
        </authorList>
    </citation>
    <scope>NUCLEOTIDE SEQUENCE [LARGE SCALE GENOMIC DNA]</scope>
    <source>
        <strain evidence="2">cv. Dabenzi</strain>
    </source>
</reference>
<name>A0A218W7N5_PUNGR</name>
<evidence type="ECO:0000313" key="2">
    <source>
        <dbReference type="Proteomes" id="UP000197138"/>
    </source>
</evidence>
<sequence length="61" mass="6755">MLMINLNYPTTDCKQATGNKSDHLVILLGIGFSIIDPLNQPKQFDQLHACSLRIQNSASLL</sequence>
<dbReference type="AlphaFoldDB" id="A0A218W7N5"/>
<comment type="caution">
    <text evidence="1">The sequence shown here is derived from an EMBL/GenBank/DDBJ whole genome shotgun (WGS) entry which is preliminary data.</text>
</comment>